<evidence type="ECO:0000259" key="1">
    <source>
        <dbReference type="Pfam" id="PF02464"/>
    </source>
</evidence>
<dbReference type="EC" id="3.5.1.42" evidence="2"/>
<sequence length="168" mass="17508">MTPADLQTLIARGVKLVTAESCTGGLVAAALSDHPGSSAVLMGGLVTYSNDAKQALLGVRAETLSTHGAVSEECAWEMAIGALRALPQANLSVAITGIAGPGGSDYKPEGRVCFALARRDGVHEDARAQTIDFGALGREQVRFAARDHALRLCLAGEIRHDLDLKPYG</sequence>
<evidence type="ECO:0000313" key="2">
    <source>
        <dbReference type="EMBL" id="CUH59455.1"/>
    </source>
</evidence>
<dbReference type="AlphaFoldDB" id="A0A0P1EX32"/>
<dbReference type="InterPro" id="IPR036653">
    <property type="entry name" value="CinA-like_C"/>
</dbReference>
<dbReference type="EMBL" id="CYRX01000010">
    <property type="protein sequence ID" value="CUH59455.1"/>
    <property type="molecule type" value="Genomic_DNA"/>
</dbReference>
<feature type="domain" description="CinA C-terminal" evidence="1">
    <location>
        <begin position="7"/>
        <end position="152"/>
    </location>
</feature>
<dbReference type="GO" id="GO:0019159">
    <property type="term" value="F:nicotinamide-nucleotide amidase activity"/>
    <property type="evidence" value="ECO:0007669"/>
    <property type="project" value="UniProtKB-EC"/>
</dbReference>
<dbReference type="Pfam" id="PF02464">
    <property type="entry name" value="CinA"/>
    <property type="match status" value="1"/>
</dbReference>
<name>A0A0P1EX32_9RHOB</name>
<organism evidence="2 3">
    <name type="scientific">Thalassobacter stenotrophicus</name>
    <dbReference type="NCBI Taxonomy" id="266809"/>
    <lineage>
        <taxon>Bacteria</taxon>
        <taxon>Pseudomonadati</taxon>
        <taxon>Pseudomonadota</taxon>
        <taxon>Alphaproteobacteria</taxon>
        <taxon>Rhodobacterales</taxon>
        <taxon>Roseobacteraceae</taxon>
        <taxon>Thalassobacter</taxon>
    </lineage>
</organism>
<dbReference type="RefSeq" id="WP_058122659.1">
    <property type="nucleotide sequence ID" value="NZ_CP107618.1"/>
</dbReference>
<proteinExistence type="predicted"/>
<dbReference type="InterPro" id="IPR008136">
    <property type="entry name" value="CinA_C"/>
</dbReference>
<protein>
    <submittedName>
        <fullName evidence="2">Nicotinamide-nucleotide amidohydrolase PncC</fullName>
        <ecNumber evidence="2">3.5.1.42</ecNumber>
    </submittedName>
</protein>
<dbReference type="SUPFAM" id="SSF142433">
    <property type="entry name" value="CinA-like"/>
    <property type="match status" value="1"/>
</dbReference>
<accession>A0A0P1EX32</accession>
<evidence type="ECO:0000313" key="3">
    <source>
        <dbReference type="Proteomes" id="UP000051298"/>
    </source>
</evidence>
<gene>
    <name evidence="2" type="primary">pncC_2</name>
    <name evidence="2" type="ORF">THS5294_00741</name>
</gene>
<dbReference type="NCBIfam" id="TIGR00199">
    <property type="entry name" value="PncC_domain"/>
    <property type="match status" value="1"/>
</dbReference>
<dbReference type="Gene3D" id="3.90.950.20">
    <property type="entry name" value="CinA-like"/>
    <property type="match status" value="1"/>
</dbReference>
<keyword evidence="2" id="KW-0378">Hydrolase</keyword>
<dbReference type="Proteomes" id="UP000051298">
    <property type="component" value="Unassembled WGS sequence"/>
</dbReference>
<reference evidence="2 3" key="1">
    <citation type="submission" date="2015-09" db="EMBL/GenBank/DDBJ databases">
        <authorList>
            <consortium name="Swine Surveillance"/>
        </authorList>
    </citation>
    <scope>NUCLEOTIDE SEQUENCE [LARGE SCALE GENOMIC DNA]</scope>
    <source>
        <strain evidence="2 3">CECT 5294</strain>
    </source>
</reference>